<gene>
    <name evidence="1" type="ORF">UFOVP137_43</name>
</gene>
<dbReference type="SUPFAM" id="SSF52540">
    <property type="entry name" value="P-loop containing nucleoside triphosphate hydrolases"/>
    <property type="match status" value="1"/>
</dbReference>
<evidence type="ECO:0000313" key="1">
    <source>
        <dbReference type="EMBL" id="CAB4131940.1"/>
    </source>
</evidence>
<name>A0A6J5LG62_9CAUD</name>
<organism evidence="1">
    <name type="scientific">uncultured Caudovirales phage</name>
    <dbReference type="NCBI Taxonomy" id="2100421"/>
    <lineage>
        <taxon>Viruses</taxon>
        <taxon>Duplodnaviria</taxon>
        <taxon>Heunggongvirae</taxon>
        <taxon>Uroviricota</taxon>
        <taxon>Caudoviricetes</taxon>
        <taxon>Peduoviridae</taxon>
        <taxon>Maltschvirus</taxon>
        <taxon>Maltschvirus maltsch</taxon>
    </lineage>
</organism>
<sequence>MSFNLNSIKRSTGIKAPRVMIYGPHGLGKTTFGAGAPNPIFILTEDGLGRLEVDHFPVAQSFDEVLGAIGTLYNEDHNFQTVVIDSLDWLDNLIWKDINSKHDDKALAYGKGALIAADYWRTVLDGLAALRDDHGMASVLIAHTEIKRFDSPETEPYDRYRPKLQERSSALIQEWCDAVLFCNYRVITKETEVGFNKEVRRGVTTGERLMYTTEKPAYLAKNRYGLPDSLPLSWESFATSISN</sequence>
<proteinExistence type="predicted"/>
<protein>
    <submittedName>
        <fullName evidence="1">AAA domain containing protein</fullName>
    </submittedName>
</protein>
<dbReference type="InterPro" id="IPR027417">
    <property type="entry name" value="P-loop_NTPase"/>
</dbReference>
<dbReference type="Pfam" id="PF13479">
    <property type="entry name" value="AAA_24"/>
    <property type="match status" value="1"/>
</dbReference>
<accession>A0A6J5LG62</accession>
<reference evidence="1" key="1">
    <citation type="submission" date="2020-04" db="EMBL/GenBank/DDBJ databases">
        <authorList>
            <person name="Chiriac C."/>
            <person name="Salcher M."/>
            <person name="Ghai R."/>
            <person name="Kavagutti S V."/>
        </authorList>
    </citation>
    <scope>NUCLEOTIDE SEQUENCE</scope>
</reference>
<dbReference type="EMBL" id="LR796255">
    <property type="protein sequence ID" value="CAB4131940.1"/>
    <property type="molecule type" value="Genomic_DNA"/>
</dbReference>